<feature type="transmembrane region" description="Helical" evidence="9">
    <location>
        <begin position="449"/>
        <end position="472"/>
    </location>
</feature>
<dbReference type="PANTHER" id="PTHR42703:SF1">
    <property type="entry name" value="NA(+)_H(+) ANTIPORTER SUBUNIT D1"/>
    <property type="match status" value="1"/>
</dbReference>
<evidence type="ECO:0000256" key="7">
    <source>
        <dbReference type="ARBA" id="ARBA00023136"/>
    </source>
</evidence>
<evidence type="ECO:0000256" key="6">
    <source>
        <dbReference type="ARBA" id="ARBA00022989"/>
    </source>
</evidence>
<comment type="function">
    <text evidence="1">NDH-1 shuttles electrons from NADH, via FMN and iron-sulfur (Fe-S) centers, to quinones in the respiratory chain. The immediate electron acceptor for the enzyme in this species is believed to be ubiquinone. Couples the redox reaction to proton translocation (for every two electrons transferred, four hydrogen ions are translocated across the cytoplasmic membrane), and thus conserves the redox energy in a proton gradient.</text>
</comment>
<dbReference type="OrthoDB" id="9811798at2"/>
<feature type="transmembrane region" description="Helical" evidence="9">
    <location>
        <begin position="110"/>
        <end position="127"/>
    </location>
</feature>
<accession>M9R9K3</accession>
<reference evidence="11 12" key="1">
    <citation type="journal article" date="2013" name="PLoS ONE">
        <title>Poles Apart: Arctic and Antarctic Octadecabacter strains Share High Genome Plasticity and a New Type of Xanthorhodopsin.</title>
        <authorList>
            <person name="Vollmers J."/>
            <person name="Voget S."/>
            <person name="Dietrich S."/>
            <person name="Gollnow K."/>
            <person name="Smits M."/>
            <person name="Meyer K."/>
            <person name="Brinkhoff T."/>
            <person name="Simon M."/>
            <person name="Daniel R."/>
        </authorList>
    </citation>
    <scope>NUCLEOTIDE SEQUENCE [LARGE SCALE GENOMIC DNA]</scope>
    <source>
        <strain evidence="11 12">307</strain>
    </source>
</reference>
<dbReference type="STRING" id="391626.OAN307_c33830"/>
<dbReference type="InterPro" id="IPR050586">
    <property type="entry name" value="CPA3_Na-H_Antiporter_D"/>
</dbReference>
<evidence type="ECO:0000256" key="2">
    <source>
        <dbReference type="ARBA" id="ARBA00004651"/>
    </source>
</evidence>
<evidence type="ECO:0000313" key="11">
    <source>
        <dbReference type="EMBL" id="AGI68887.1"/>
    </source>
</evidence>
<feature type="transmembrane region" description="Helical" evidence="9">
    <location>
        <begin position="237"/>
        <end position="260"/>
    </location>
</feature>
<dbReference type="HOGENOM" id="CLU_007100_9_3_5"/>
<evidence type="ECO:0000256" key="1">
    <source>
        <dbReference type="ARBA" id="ARBA00002378"/>
    </source>
</evidence>
<protein>
    <submittedName>
        <fullName evidence="11">Putative cation antiporter subunit protein</fullName>
    </submittedName>
</protein>
<proteinExistence type="inferred from homology"/>
<name>M9R9K3_9RHOB</name>
<feature type="transmembrane region" description="Helical" evidence="9">
    <location>
        <begin position="272"/>
        <end position="294"/>
    </location>
</feature>
<feature type="transmembrane region" description="Helical" evidence="9">
    <location>
        <begin position="306"/>
        <end position="330"/>
    </location>
</feature>
<sequence>MSEFLPVAILMTSLGVAPIILMIPEHASRLRSIVNLTAASVKVALVVWLTFVVVQGGSPDLRFTVAPGLDLHLQADALSVLFLALSAILWLITTVYAIGYLENGVDRSRFFGFFTLCVASTVGIAMSGNLFTFLIFFELLTLATYPLVVHRGTAEAHRAGRIYLAYTLGGGLALTLGTIWLYTLAGEVTFTPRGVLVGDLAQTDAIALIAIFVLLIAGVGVKAALVPLHGWLPLSMVAPAPVSALLHAVAVVKAGAFGIMRIVYDVFGVENVQALGLATPLALLAAATIIWGSVCALRQDDLKKRLAYSTISQVSYITLGIALVSPLAAIGGLTHLIHQGIMKITLFLAAGNFAEAHGVKTVSAMNGMGRLMPVSMLAFTIGALGMIGIPPLAGFLSKWYLVAGGLEAGQPAVIALLVGSSLLNAAYFLPILYRAWFLDPPEIGPVRRTLGWMLVLPPAVTAALVVAAGLFANAPFSPLGWTRFIVSLEYL</sequence>
<comment type="subcellular location">
    <subcellularLocation>
        <location evidence="2">Cell membrane</location>
        <topology evidence="2">Multi-pass membrane protein</topology>
    </subcellularLocation>
    <subcellularLocation>
        <location evidence="8">Membrane</location>
        <topology evidence="8">Multi-pass membrane protein</topology>
    </subcellularLocation>
</comment>
<dbReference type="AlphaFoldDB" id="M9R9K3"/>
<keyword evidence="12" id="KW-1185">Reference proteome</keyword>
<dbReference type="eggNOG" id="COG0651">
    <property type="taxonomic scope" value="Bacteria"/>
</dbReference>
<gene>
    <name evidence="11" type="ORF">OAN307_c33830</name>
</gene>
<dbReference type="RefSeq" id="WP_015500864.1">
    <property type="nucleotide sequence ID" value="NC_020911.1"/>
</dbReference>
<evidence type="ECO:0000256" key="4">
    <source>
        <dbReference type="ARBA" id="ARBA00022475"/>
    </source>
</evidence>
<evidence type="ECO:0000256" key="5">
    <source>
        <dbReference type="ARBA" id="ARBA00022692"/>
    </source>
</evidence>
<dbReference type="Proteomes" id="UP000005307">
    <property type="component" value="Chromosome"/>
</dbReference>
<keyword evidence="6 9" id="KW-1133">Transmembrane helix</keyword>
<dbReference type="PANTHER" id="PTHR42703">
    <property type="entry name" value="NADH DEHYDROGENASE"/>
    <property type="match status" value="1"/>
</dbReference>
<feature type="transmembrane region" description="Helical" evidence="9">
    <location>
        <begin position="205"/>
        <end position="225"/>
    </location>
</feature>
<feature type="transmembrane region" description="Helical" evidence="9">
    <location>
        <begin position="162"/>
        <end position="185"/>
    </location>
</feature>
<feature type="domain" description="NADH:quinone oxidoreductase/Mrp antiporter transmembrane" evidence="10">
    <location>
        <begin position="127"/>
        <end position="422"/>
    </location>
</feature>
<keyword evidence="4" id="KW-1003">Cell membrane</keyword>
<keyword evidence="7 9" id="KW-0472">Membrane</keyword>
<dbReference type="PRINTS" id="PR01434">
    <property type="entry name" value="NADHDHGNASE5"/>
</dbReference>
<evidence type="ECO:0000313" key="12">
    <source>
        <dbReference type="Proteomes" id="UP000005307"/>
    </source>
</evidence>
<keyword evidence="5 8" id="KW-0812">Transmembrane</keyword>
<dbReference type="EMBL" id="CP003740">
    <property type="protein sequence ID" value="AGI68887.1"/>
    <property type="molecule type" value="Genomic_DNA"/>
</dbReference>
<feature type="transmembrane region" description="Helical" evidence="9">
    <location>
        <begin position="6"/>
        <end position="24"/>
    </location>
</feature>
<feature type="transmembrane region" description="Helical" evidence="9">
    <location>
        <begin position="413"/>
        <end position="437"/>
    </location>
</feature>
<comment type="similarity">
    <text evidence="3">Belongs to the CPA3 antiporters (TC 2.A.63) subunit D family.</text>
</comment>
<dbReference type="GO" id="GO:0005886">
    <property type="term" value="C:plasma membrane"/>
    <property type="evidence" value="ECO:0007669"/>
    <property type="project" value="UniProtKB-SubCell"/>
</dbReference>
<feature type="transmembrane region" description="Helical" evidence="9">
    <location>
        <begin position="77"/>
        <end position="98"/>
    </location>
</feature>
<evidence type="ECO:0000256" key="3">
    <source>
        <dbReference type="ARBA" id="ARBA00005346"/>
    </source>
</evidence>
<organism evidence="11 12">
    <name type="scientific">Octadecabacter antarcticus 307</name>
    <dbReference type="NCBI Taxonomy" id="391626"/>
    <lineage>
        <taxon>Bacteria</taxon>
        <taxon>Pseudomonadati</taxon>
        <taxon>Pseudomonadota</taxon>
        <taxon>Alphaproteobacteria</taxon>
        <taxon>Rhodobacterales</taxon>
        <taxon>Roseobacteraceae</taxon>
        <taxon>Octadecabacter</taxon>
    </lineage>
</organism>
<evidence type="ECO:0000256" key="9">
    <source>
        <dbReference type="SAM" id="Phobius"/>
    </source>
</evidence>
<dbReference type="InterPro" id="IPR001750">
    <property type="entry name" value="ND/Mrp_TM"/>
</dbReference>
<dbReference type="Pfam" id="PF00361">
    <property type="entry name" value="Proton_antipo_M"/>
    <property type="match status" value="1"/>
</dbReference>
<feature type="transmembrane region" description="Helical" evidence="9">
    <location>
        <begin position="374"/>
        <end position="393"/>
    </location>
</feature>
<dbReference type="KEGG" id="oat:OAN307_c33830"/>
<evidence type="ECO:0000259" key="10">
    <source>
        <dbReference type="Pfam" id="PF00361"/>
    </source>
</evidence>
<feature type="transmembrane region" description="Helical" evidence="9">
    <location>
        <begin position="36"/>
        <end position="57"/>
    </location>
</feature>
<evidence type="ECO:0000256" key="8">
    <source>
        <dbReference type="RuleBase" id="RU000320"/>
    </source>
</evidence>